<feature type="domain" description="HTH lysR-type" evidence="6">
    <location>
        <begin position="1"/>
        <end position="58"/>
    </location>
</feature>
<dbReference type="EMBL" id="PDDY01000001">
    <property type="protein sequence ID" value="PEH41277.1"/>
    <property type="molecule type" value="Genomic_DNA"/>
</dbReference>
<evidence type="ECO:0000256" key="3">
    <source>
        <dbReference type="ARBA" id="ARBA00023125"/>
    </source>
</evidence>
<dbReference type="PROSITE" id="PS50931">
    <property type="entry name" value="HTH_LYSR"/>
    <property type="match status" value="1"/>
</dbReference>
<keyword evidence="4" id="KW-0804">Transcription</keyword>
<comment type="similarity">
    <text evidence="1">Belongs to the LysR transcriptional regulatory family.</text>
</comment>
<dbReference type="NCBIfam" id="TIGR03339">
    <property type="entry name" value="phn_lysR"/>
    <property type="match status" value="1"/>
</dbReference>
<feature type="compositionally biased region" description="Low complexity" evidence="5">
    <location>
        <begin position="301"/>
        <end position="312"/>
    </location>
</feature>
<dbReference type="Gene3D" id="3.40.190.290">
    <property type="match status" value="1"/>
</dbReference>
<dbReference type="InterPro" id="IPR036388">
    <property type="entry name" value="WH-like_DNA-bd_sf"/>
</dbReference>
<comment type="caution">
    <text evidence="7">The sequence shown here is derived from an EMBL/GenBank/DDBJ whole genome shotgun (WGS) entry which is preliminary data.</text>
</comment>
<dbReference type="Proteomes" id="UP000220629">
    <property type="component" value="Unassembled WGS sequence"/>
</dbReference>
<proteinExistence type="inferred from homology"/>
<sequence>MLPLLLAAFYETARQGSVTAAARRLDMSQPTITSRIQQLERHYGVELFHRRGNRLDLSDAGASLMPLVGQMMQIENDIDFALRNERELRTGNLRVGTTGPFYILPAIAAFRRQYPAVKISIEIGNSQQVLDALVDFRVDIAVSSQRDDDPRFVRHTIANDPLVVVVHPSHPFATREAIPLAALAGEALLLREPGSRTRSMMEDVLRLAGIELPASVIELGSREAVREAVRHDMGCTLMPRGEVGSDPELCAIPLVDEMPPMHEYLYYLDARGGTRLISAFMANVERRAGSRTDEGEPPPAARLSRARPLPDR</sequence>
<dbReference type="PANTHER" id="PTHR30126:SF94">
    <property type="entry name" value="LYSR FAMILY TRANSCRIPTIONAL REGULATOR"/>
    <property type="match status" value="1"/>
</dbReference>
<evidence type="ECO:0000256" key="5">
    <source>
        <dbReference type="SAM" id="MobiDB-lite"/>
    </source>
</evidence>
<organism evidence="7 8">
    <name type="scientific">Burkholderia gladioli</name>
    <name type="common">Pseudomonas marginata</name>
    <name type="synonym">Phytomonas marginata</name>
    <dbReference type="NCBI Taxonomy" id="28095"/>
    <lineage>
        <taxon>Bacteria</taxon>
        <taxon>Pseudomonadati</taxon>
        <taxon>Pseudomonadota</taxon>
        <taxon>Betaproteobacteria</taxon>
        <taxon>Burkholderiales</taxon>
        <taxon>Burkholderiaceae</taxon>
        <taxon>Burkholderia</taxon>
    </lineage>
</organism>
<evidence type="ECO:0000313" key="7">
    <source>
        <dbReference type="EMBL" id="PEH41277.1"/>
    </source>
</evidence>
<evidence type="ECO:0000313" key="8">
    <source>
        <dbReference type="Proteomes" id="UP000220629"/>
    </source>
</evidence>
<dbReference type="GO" id="GO:0000976">
    <property type="term" value="F:transcription cis-regulatory region binding"/>
    <property type="evidence" value="ECO:0007669"/>
    <property type="project" value="TreeGrafter"/>
</dbReference>
<dbReference type="SUPFAM" id="SSF46785">
    <property type="entry name" value="Winged helix' DNA-binding domain"/>
    <property type="match status" value="1"/>
</dbReference>
<name>A0A2A7SC91_BURGA</name>
<dbReference type="Pfam" id="PF03466">
    <property type="entry name" value="LysR_substrate"/>
    <property type="match status" value="1"/>
</dbReference>
<dbReference type="Pfam" id="PF00126">
    <property type="entry name" value="HTH_1"/>
    <property type="match status" value="1"/>
</dbReference>
<dbReference type="PRINTS" id="PR00039">
    <property type="entry name" value="HTHLYSR"/>
</dbReference>
<dbReference type="InterPro" id="IPR017724">
    <property type="entry name" value="Tscrpt_reg_LysR"/>
</dbReference>
<dbReference type="InterPro" id="IPR005119">
    <property type="entry name" value="LysR_subst-bd"/>
</dbReference>
<evidence type="ECO:0000256" key="4">
    <source>
        <dbReference type="ARBA" id="ARBA00023163"/>
    </source>
</evidence>
<dbReference type="SUPFAM" id="SSF53850">
    <property type="entry name" value="Periplasmic binding protein-like II"/>
    <property type="match status" value="1"/>
</dbReference>
<protein>
    <submittedName>
        <fullName evidence="7">LysR family transcriptional regulator</fullName>
    </submittedName>
</protein>
<accession>A0A2A7SC91</accession>
<dbReference type="CDD" id="cd05466">
    <property type="entry name" value="PBP2_LTTR_substrate"/>
    <property type="match status" value="1"/>
</dbReference>
<dbReference type="InterPro" id="IPR000847">
    <property type="entry name" value="LysR_HTH_N"/>
</dbReference>
<dbReference type="RefSeq" id="WP_096752266.1">
    <property type="nucleotide sequence ID" value="NZ_CADEPO010000007.1"/>
</dbReference>
<gene>
    <name evidence="7" type="ORF">CRM94_03370</name>
</gene>
<dbReference type="InterPro" id="IPR036390">
    <property type="entry name" value="WH_DNA-bd_sf"/>
</dbReference>
<dbReference type="GO" id="GO:0003700">
    <property type="term" value="F:DNA-binding transcription factor activity"/>
    <property type="evidence" value="ECO:0007669"/>
    <property type="project" value="InterPro"/>
</dbReference>
<dbReference type="AlphaFoldDB" id="A0A2A7SC91"/>
<dbReference type="Gene3D" id="1.10.10.10">
    <property type="entry name" value="Winged helix-like DNA-binding domain superfamily/Winged helix DNA-binding domain"/>
    <property type="match status" value="1"/>
</dbReference>
<keyword evidence="3" id="KW-0238">DNA-binding</keyword>
<evidence type="ECO:0000256" key="1">
    <source>
        <dbReference type="ARBA" id="ARBA00009437"/>
    </source>
</evidence>
<feature type="region of interest" description="Disordered" evidence="5">
    <location>
        <begin position="288"/>
        <end position="312"/>
    </location>
</feature>
<dbReference type="PANTHER" id="PTHR30126">
    <property type="entry name" value="HTH-TYPE TRANSCRIPTIONAL REGULATOR"/>
    <property type="match status" value="1"/>
</dbReference>
<evidence type="ECO:0000259" key="6">
    <source>
        <dbReference type="PROSITE" id="PS50931"/>
    </source>
</evidence>
<reference evidence="8" key="1">
    <citation type="submission" date="2017-09" db="EMBL/GenBank/DDBJ databases">
        <title>FDA dAtabase for Regulatory Grade micrObial Sequences (FDA-ARGOS): Supporting development and validation of Infectious Disease Dx tests.</title>
        <authorList>
            <person name="Minogue T."/>
            <person name="Wolcott M."/>
            <person name="Wasieloski L."/>
            <person name="Aguilar W."/>
            <person name="Moore D."/>
            <person name="Tallon L."/>
            <person name="Sadzewicz L."/>
            <person name="Ott S."/>
            <person name="Zhao X."/>
            <person name="Nagaraj S."/>
            <person name="Vavikolanu K."/>
            <person name="Aluvathingal J."/>
            <person name="Nadendla S."/>
            <person name="Sichtig H."/>
        </authorList>
    </citation>
    <scope>NUCLEOTIDE SEQUENCE [LARGE SCALE GENOMIC DNA]</scope>
    <source>
        <strain evidence="8">FDAARGOS_390</strain>
    </source>
</reference>
<evidence type="ECO:0000256" key="2">
    <source>
        <dbReference type="ARBA" id="ARBA00023015"/>
    </source>
</evidence>
<keyword evidence="2" id="KW-0805">Transcription regulation</keyword>